<evidence type="ECO:0000256" key="2">
    <source>
        <dbReference type="ARBA" id="ARBA00022490"/>
    </source>
</evidence>
<keyword evidence="3 10" id="KW-0489">Methyltransferase</keyword>
<comment type="function">
    <text evidence="9">Involved in mitochondrial tRNA methylation. Specifically methylates the N1 position of guanosine-37 in various tRNAs. Methylation is not dependent on the nature of the nucleoside 5' of the target nucleoside. This is the first step in the biosynthesis of wybutosine (yW), a modified base adjacent to the anticodon of tRNAs and required for accurate decoding.</text>
</comment>
<proteinExistence type="inferred from homology"/>
<comment type="caution">
    <text evidence="13">The sequence shown here is derived from an EMBL/GenBank/DDBJ whole genome shotgun (WGS) entry which is preliminary data.</text>
</comment>
<feature type="binding site" evidence="10">
    <location>
        <begin position="254"/>
        <end position="255"/>
    </location>
    <ligand>
        <name>S-adenosyl-L-methionine</name>
        <dbReference type="ChEBI" id="CHEBI:59789"/>
    </ligand>
</feature>
<accession>A0AAV8Z3Q6</accession>
<evidence type="ECO:0000256" key="5">
    <source>
        <dbReference type="ARBA" id="ARBA00022691"/>
    </source>
</evidence>
<evidence type="ECO:0000313" key="13">
    <source>
        <dbReference type="EMBL" id="KAJ8957894.1"/>
    </source>
</evidence>
<dbReference type="GO" id="GO:0002939">
    <property type="term" value="P:tRNA N1-guanine methylation"/>
    <property type="evidence" value="ECO:0007669"/>
    <property type="project" value="TreeGrafter"/>
</dbReference>
<dbReference type="SUPFAM" id="SSF53335">
    <property type="entry name" value="S-adenosyl-L-methionine-dependent methyltransferases"/>
    <property type="match status" value="1"/>
</dbReference>
<comment type="catalytic activity">
    <reaction evidence="10">
        <text>guanosine(37) in tRNA + S-adenosyl-L-methionine = N(1)-methylguanosine(37) in tRNA + S-adenosyl-L-homocysteine + H(+)</text>
        <dbReference type="Rhea" id="RHEA:36899"/>
        <dbReference type="Rhea" id="RHEA-COMP:10145"/>
        <dbReference type="Rhea" id="RHEA-COMP:10147"/>
        <dbReference type="ChEBI" id="CHEBI:15378"/>
        <dbReference type="ChEBI" id="CHEBI:57856"/>
        <dbReference type="ChEBI" id="CHEBI:59789"/>
        <dbReference type="ChEBI" id="CHEBI:73542"/>
        <dbReference type="ChEBI" id="CHEBI:74269"/>
        <dbReference type="EC" id="2.1.1.228"/>
    </reaction>
</comment>
<keyword evidence="7 10" id="KW-0496">Mitochondrion</keyword>
<dbReference type="GO" id="GO:0070901">
    <property type="term" value="P:mitochondrial tRNA methylation"/>
    <property type="evidence" value="ECO:0007669"/>
    <property type="project" value="TreeGrafter"/>
</dbReference>
<sequence>MTELDKRLFDKKVQITCLTLTGIKVSQVLPIIKKYLFKTEHFKPIQHGENGVNIFLNPEVVKEWSSFPTETQKALKDLNLSEANLKSADHTLTYDNFSVEDVLKAILPTDKEGKYLKFHKSEVLFDKVPGCKSVVNKVNMIDNTYRNFKMEVLKGVDDMLTTVKENSCTFKFDFSKVYWNSRLCTEHERIVKMLNPGDVLFDVFAGVGPFALPAAKKKCQVYANDLNPESFDWLVYNAKANKIDDKYFKSFNKDGGDFIKQDMKELLPNLLRDKKNVYIVMNLPALAVEFLSNFVGLLSESAIPETVKPPTVFVYCFAKGEDYNNIAKNLVVDGFGFDASDKIVELFRVRTVSSMKEMMRVKIRLDGDVLSGDVGKKRKLEDGLDVERMGKNKKINNVFKVAGAKSLKLKAKAKAIKNDLKNIKVKTKIKTTEIDKALVLLQDKVRQSPAPVQKPEVSQKSKLPTVNKEQALETQKKSNEAMENLDKMQL</sequence>
<dbReference type="GO" id="GO:0005759">
    <property type="term" value="C:mitochondrial matrix"/>
    <property type="evidence" value="ECO:0007669"/>
    <property type="project" value="UniProtKB-SubCell"/>
</dbReference>
<keyword evidence="6 10" id="KW-0819">tRNA processing</keyword>
<dbReference type="Proteomes" id="UP001162162">
    <property type="component" value="Unassembled WGS sequence"/>
</dbReference>
<keyword evidence="4 10" id="KW-0808">Transferase</keyword>
<dbReference type="GO" id="GO:0042254">
    <property type="term" value="P:ribosome biogenesis"/>
    <property type="evidence" value="ECO:0007669"/>
    <property type="project" value="InterPro"/>
</dbReference>
<dbReference type="EMBL" id="JAPWTK010000020">
    <property type="protein sequence ID" value="KAJ8957894.1"/>
    <property type="molecule type" value="Genomic_DNA"/>
</dbReference>
<keyword evidence="14" id="KW-1185">Reference proteome</keyword>
<keyword evidence="2 10" id="KW-0963">Cytoplasm</keyword>
<comment type="subunit">
    <text evidence="10">Monomer.</text>
</comment>
<feature type="region of interest" description="Disordered" evidence="11">
    <location>
        <begin position="448"/>
        <end position="490"/>
    </location>
</feature>
<feature type="binding site" evidence="10">
    <location>
        <begin position="225"/>
        <end position="226"/>
    </location>
    <ligand>
        <name>S-adenosyl-L-methionine</name>
        <dbReference type="ChEBI" id="CHEBI:59789"/>
    </ligand>
</feature>
<reference evidence="13" key="1">
    <citation type="journal article" date="2023" name="Insect Mol. Biol.">
        <title>Genome sequencing provides insights into the evolution of gene families encoding plant cell wall-degrading enzymes in longhorned beetles.</title>
        <authorList>
            <person name="Shin N.R."/>
            <person name="Okamura Y."/>
            <person name="Kirsch R."/>
            <person name="Pauchet Y."/>
        </authorList>
    </citation>
    <scope>NUCLEOTIDE SEQUENCE</scope>
    <source>
        <strain evidence="13">AMC_N1</strain>
    </source>
</reference>
<dbReference type="PANTHER" id="PTHR23245:SF36">
    <property type="entry name" value="TRNA (GUANINE(37)-N1)-METHYLTRANSFERASE"/>
    <property type="match status" value="1"/>
</dbReference>
<evidence type="ECO:0000256" key="1">
    <source>
        <dbReference type="ARBA" id="ARBA00009775"/>
    </source>
</evidence>
<dbReference type="GO" id="GO:0052906">
    <property type="term" value="F:tRNA (guanine(37)-N1)-methyltransferase activity"/>
    <property type="evidence" value="ECO:0007669"/>
    <property type="project" value="UniProtKB-UniRule"/>
</dbReference>
<evidence type="ECO:0000256" key="8">
    <source>
        <dbReference type="ARBA" id="ARBA00023242"/>
    </source>
</evidence>
<dbReference type="InterPro" id="IPR030382">
    <property type="entry name" value="MeTrfase_TRM5/TYW2"/>
</dbReference>
<comment type="similarity">
    <text evidence="10">Belongs to the TRM5 / TYW2 family.</text>
</comment>
<protein>
    <recommendedName>
        <fullName evidence="10">tRNA (guanine(37)-N1)-methyltransferase</fullName>
        <ecNumber evidence="10">2.1.1.228</ecNumber>
    </recommendedName>
    <alternativeName>
        <fullName evidence="10">M1G-methyltransferase</fullName>
    </alternativeName>
    <alternativeName>
        <fullName evidence="10">tRNA [GM37] methyltransferase</fullName>
    </alternativeName>
    <alternativeName>
        <fullName evidence="10">tRNA methyltransferase 5 homolog</fullName>
    </alternativeName>
</protein>
<dbReference type="InterPro" id="IPR025792">
    <property type="entry name" value="tRNA_Gua_MeTrfase_euk"/>
</dbReference>
<evidence type="ECO:0000313" key="14">
    <source>
        <dbReference type="Proteomes" id="UP001162162"/>
    </source>
</evidence>
<gene>
    <name evidence="13" type="ORF">NQ318_001890</name>
</gene>
<dbReference type="Pfam" id="PF15679">
    <property type="entry name" value="DUF4665"/>
    <property type="match status" value="1"/>
</dbReference>
<feature type="compositionally biased region" description="Basic and acidic residues" evidence="11">
    <location>
        <begin position="470"/>
        <end position="490"/>
    </location>
</feature>
<dbReference type="InterPro" id="IPR056743">
    <property type="entry name" value="TRM5-TYW2-like_MTfase"/>
</dbReference>
<feature type="domain" description="SAM-dependent methyltransferase TRM5/TYW2-type" evidence="12">
    <location>
        <begin position="97"/>
        <end position="367"/>
    </location>
</feature>
<keyword evidence="8 10" id="KW-0539">Nucleus</keyword>
<dbReference type="EC" id="2.1.1.228" evidence="10"/>
<dbReference type="HAMAP" id="MF_03152">
    <property type="entry name" value="TRM5"/>
    <property type="match status" value="1"/>
</dbReference>
<name>A0AAV8Z3Q6_9CUCU</name>
<keyword evidence="5 10" id="KW-0949">S-adenosyl-L-methionine</keyword>
<dbReference type="InterPro" id="IPR031389">
    <property type="entry name" value="RBIS"/>
</dbReference>
<dbReference type="PROSITE" id="PS51684">
    <property type="entry name" value="SAM_MT_TRM5_TYW2"/>
    <property type="match status" value="1"/>
</dbReference>
<evidence type="ECO:0000256" key="10">
    <source>
        <dbReference type="HAMAP-Rule" id="MF_03152"/>
    </source>
</evidence>
<evidence type="ECO:0000256" key="4">
    <source>
        <dbReference type="ARBA" id="ARBA00022679"/>
    </source>
</evidence>
<feature type="binding site" evidence="10">
    <location>
        <position position="282"/>
    </location>
    <ligand>
        <name>S-adenosyl-L-methionine</name>
        <dbReference type="ChEBI" id="CHEBI:59789"/>
    </ligand>
</feature>
<evidence type="ECO:0000256" key="7">
    <source>
        <dbReference type="ARBA" id="ARBA00023128"/>
    </source>
</evidence>
<dbReference type="Pfam" id="PF02475">
    <property type="entry name" value="TRM5-TYW2_MTfase"/>
    <property type="match status" value="1"/>
</dbReference>
<evidence type="ECO:0000256" key="6">
    <source>
        <dbReference type="ARBA" id="ARBA00022694"/>
    </source>
</evidence>
<comment type="subcellular location">
    <subcellularLocation>
        <location evidence="10">Mitochondrion matrix</location>
    </subcellularLocation>
    <subcellularLocation>
        <location evidence="10">Nucleus</location>
    </subcellularLocation>
    <subcellularLocation>
        <location evidence="10">Cytoplasm</location>
    </subcellularLocation>
    <text evidence="10">Predominantly in the mitochondria and in the nucleus.</text>
</comment>
<evidence type="ECO:0000259" key="12">
    <source>
        <dbReference type="PROSITE" id="PS51684"/>
    </source>
</evidence>
<comment type="similarity">
    <text evidence="1">Belongs to the class I-like SAM-binding methyltransferase superfamily. TRM5/TYW2 family.</text>
</comment>
<feature type="compositionally biased region" description="Polar residues" evidence="11">
    <location>
        <begin position="456"/>
        <end position="468"/>
    </location>
</feature>
<evidence type="ECO:0000256" key="9">
    <source>
        <dbReference type="ARBA" id="ARBA00045951"/>
    </source>
</evidence>
<dbReference type="CDD" id="cd02440">
    <property type="entry name" value="AdoMet_MTases"/>
    <property type="match status" value="1"/>
</dbReference>
<dbReference type="Gene3D" id="3.40.50.150">
    <property type="entry name" value="Vaccinia Virus protein VP39"/>
    <property type="match status" value="1"/>
</dbReference>
<dbReference type="PANTHER" id="PTHR23245">
    <property type="entry name" value="TRNA METHYLTRANSFERASE"/>
    <property type="match status" value="1"/>
</dbReference>
<dbReference type="InterPro" id="IPR029063">
    <property type="entry name" value="SAM-dependent_MTases_sf"/>
</dbReference>
<evidence type="ECO:0000256" key="3">
    <source>
        <dbReference type="ARBA" id="ARBA00022603"/>
    </source>
</evidence>
<evidence type="ECO:0000256" key="11">
    <source>
        <dbReference type="SAM" id="MobiDB-lite"/>
    </source>
</evidence>
<dbReference type="AlphaFoldDB" id="A0AAV8Z3Q6"/>
<comment type="function">
    <text evidence="10">Specifically methylates the N1 position of guanosine-37 in various cytoplasmic and mitochondrial tRNAs. Methylation is not dependent on the nature of the nucleoside 5' of the target nucleoside. This is the first step in the biosynthesis of wybutosine (yW), a modified base adjacent to the anticodon of tRNAs and required for accurate decoding.</text>
</comment>
<organism evidence="13 14">
    <name type="scientific">Aromia moschata</name>
    <dbReference type="NCBI Taxonomy" id="1265417"/>
    <lineage>
        <taxon>Eukaryota</taxon>
        <taxon>Metazoa</taxon>
        <taxon>Ecdysozoa</taxon>
        <taxon>Arthropoda</taxon>
        <taxon>Hexapoda</taxon>
        <taxon>Insecta</taxon>
        <taxon>Pterygota</taxon>
        <taxon>Neoptera</taxon>
        <taxon>Endopterygota</taxon>
        <taxon>Coleoptera</taxon>
        <taxon>Polyphaga</taxon>
        <taxon>Cucujiformia</taxon>
        <taxon>Chrysomeloidea</taxon>
        <taxon>Cerambycidae</taxon>
        <taxon>Cerambycinae</taxon>
        <taxon>Callichromatini</taxon>
        <taxon>Aromia</taxon>
    </lineage>
</organism>
<feature type="binding site" evidence="10">
    <location>
        <position position="187"/>
    </location>
    <ligand>
        <name>S-adenosyl-L-methionine</name>
        <dbReference type="ChEBI" id="CHEBI:59789"/>
    </ligand>
</feature>
<dbReference type="GO" id="GO:0005634">
    <property type="term" value="C:nucleus"/>
    <property type="evidence" value="ECO:0007669"/>
    <property type="project" value="UniProtKB-SubCell"/>
</dbReference>